<name>A0ABD2B4T9_VESMC</name>
<evidence type="ECO:0000313" key="2">
    <source>
        <dbReference type="EMBL" id="KAL2727747.1"/>
    </source>
</evidence>
<organism evidence="2 3">
    <name type="scientific">Vespula maculifrons</name>
    <name type="common">Eastern yellow jacket</name>
    <name type="synonym">Wasp</name>
    <dbReference type="NCBI Taxonomy" id="7453"/>
    <lineage>
        <taxon>Eukaryota</taxon>
        <taxon>Metazoa</taxon>
        <taxon>Ecdysozoa</taxon>
        <taxon>Arthropoda</taxon>
        <taxon>Hexapoda</taxon>
        <taxon>Insecta</taxon>
        <taxon>Pterygota</taxon>
        <taxon>Neoptera</taxon>
        <taxon>Endopterygota</taxon>
        <taxon>Hymenoptera</taxon>
        <taxon>Apocrita</taxon>
        <taxon>Aculeata</taxon>
        <taxon>Vespoidea</taxon>
        <taxon>Vespidae</taxon>
        <taxon>Vespinae</taxon>
        <taxon>Vespula</taxon>
    </lineage>
</organism>
<reference evidence="2 3" key="1">
    <citation type="journal article" date="2024" name="Ann. Entomol. Soc. Am.">
        <title>Genomic analyses of the southern and eastern yellowjacket wasps (Hymenoptera: Vespidae) reveal evolutionary signatures of social life.</title>
        <authorList>
            <person name="Catto M.A."/>
            <person name="Caine P.B."/>
            <person name="Orr S.E."/>
            <person name="Hunt B.G."/>
            <person name="Goodisman M.A.D."/>
        </authorList>
    </citation>
    <scope>NUCLEOTIDE SEQUENCE [LARGE SCALE GENOMIC DNA]</scope>
    <source>
        <strain evidence="2">232</strain>
        <tissue evidence="2">Head and thorax</tissue>
    </source>
</reference>
<gene>
    <name evidence="2" type="ORF">V1477_017023</name>
</gene>
<dbReference type="AlphaFoldDB" id="A0ABD2B4T9"/>
<feature type="region of interest" description="Disordered" evidence="1">
    <location>
        <begin position="1"/>
        <end position="23"/>
    </location>
</feature>
<feature type="compositionally biased region" description="Polar residues" evidence="1">
    <location>
        <begin position="1"/>
        <end position="21"/>
    </location>
</feature>
<comment type="caution">
    <text evidence="2">The sequence shown here is derived from an EMBL/GenBank/DDBJ whole genome shotgun (WGS) entry which is preliminary data.</text>
</comment>
<protein>
    <submittedName>
        <fullName evidence="2">Uncharacterized protein</fullName>
    </submittedName>
</protein>
<proteinExistence type="predicted"/>
<keyword evidence="3" id="KW-1185">Reference proteome</keyword>
<evidence type="ECO:0000313" key="3">
    <source>
        <dbReference type="Proteomes" id="UP001607303"/>
    </source>
</evidence>
<evidence type="ECO:0000256" key="1">
    <source>
        <dbReference type="SAM" id="MobiDB-lite"/>
    </source>
</evidence>
<sequence length="105" mass="12159">MEQKIPSNSDFSSQLRVNRRTTSNDKCQDIVASQLIFLDYFQESDDFCICILVPILCFSQNGVLHIKYFSNKNDLFNKVFHWFEIKAIGSIVYGNSETNVNDTLH</sequence>
<accession>A0ABD2B4T9</accession>
<dbReference type="EMBL" id="JAYRBN010000100">
    <property type="protein sequence ID" value="KAL2727747.1"/>
    <property type="molecule type" value="Genomic_DNA"/>
</dbReference>
<dbReference type="Proteomes" id="UP001607303">
    <property type="component" value="Unassembled WGS sequence"/>
</dbReference>